<dbReference type="PANTHER" id="PTHR43280:SF27">
    <property type="entry name" value="TRANSCRIPTIONAL REGULATOR MTLR"/>
    <property type="match status" value="1"/>
</dbReference>
<accession>A0A1A9ETU0</accession>
<keyword evidence="3" id="KW-0804">Transcription</keyword>
<dbReference type="InterPro" id="IPR018060">
    <property type="entry name" value="HTH_AraC"/>
</dbReference>
<gene>
    <name evidence="5" type="ORF">A8C75_01560</name>
</gene>
<dbReference type="SUPFAM" id="SSF51215">
    <property type="entry name" value="Regulatory protein AraC"/>
    <property type="match status" value="1"/>
</dbReference>
<protein>
    <submittedName>
        <fullName evidence="5">AraC family transcriptional regulator</fullName>
    </submittedName>
</protein>
<evidence type="ECO:0000256" key="2">
    <source>
        <dbReference type="ARBA" id="ARBA00023125"/>
    </source>
</evidence>
<dbReference type="PANTHER" id="PTHR43280">
    <property type="entry name" value="ARAC-FAMILY TRANSCRIPTIONAL REGULATOR"/>
    <property type="match status" value="1"/>
</dbReference>
<dbReference type="InterPro" id="IPR003313">
    <property type="entry name" value="AraC-bd"/>
</dbReference>
<dbReference type="AlphaFoldDB" id="A0A1A9ETU0"/>
<sequence>MHTDPQRQPDYEWVDQPACESIHYIQHGVPSALIRWHHHREFEVHLVRATSGRIFVGDYIGNFRPGNLVLVAPDLPHNWISNLAEDERVPLRDQVIHFPAALLHDAQAIFPEMRAFTPLLERAKRGLEFTHPHTIAQATALFDAIAQARGLQRLVCFLTLLELLASCEHCHTLSSAWHRPLTDGKHLDWLNSAVDYILQHYERELPLDEVALHMDMSQTQFSKRFKRASGHKFVDFINMLRINRASELLAYSDNPITAICFEVGYNNIANFNRRFLELKDMTPSEYRKTVSQRVL</sequence>
<dbReference type="Pfam" id="PF02311">
    <property type="entry name" value="AraC_binding"/>
    <property type="match status" value="1"/>
</dbReference>
<reference evidence="6" key="1">
    <citation type="submission" date="2016-05" db="EMBL/GenBank/DDBJ databases">
        <authorList>
            <person name="Baek K."/>
            <person name="Yang S.-J."/>
        </authorList>
    </citation>
    <scope>NUCLEOTIDE SEQUENCE [LARGE SCALE GENOMIC DNA]</scope>
    <source>
        <strain evidence="6">ST58-10</strain>
    </source>
</reference>
<keyword evidence="2" id="KW-0238">DNA-binding</keyword>
<evidence type="ECO:0000313" key="5">
    <source>
        <dbReference type="EMBL" id="ANG61277.1"/>
    </source>
</evidence>
<dbReference type="SMART" id="SM00342">
    <property type="entry name" value="HTH_ARAC"/>
    <property type="match status" value="1"/>
</dbReference>
<keyword evidence="1" id="KW-0805">Transcription regulation</keyword>
<dbReference type="InterPro" id="IPR018062">
    <property type="entry name" value="HTH_AraC-typ_CS"/>
</dbReference>
<evidence type="ECO:0000313" key="6">
    <source>
        <dbReference type="Proteomes" id="UP000078070"/>
    </source>
</evidence>
<evidence type="ECO:0000259" key="4">
    <source>
        <dbReference type="PROSITE" id="PS01124"/>
    </source>
</evidence>
<proteinExistence type="predicted"/>
<dbReference type="GO" id="GO:0043565">
    <property type="term" value="F:sequence-specific DNA binding"/>
    <property type="evidence" value="ECO:0007669"/>
    <property type="project" value="InterPro"/>
</dbReference>
<dbReference type="KEGG" id="mars:A8C75_01560"/>
<dbReference type="OrthoDB" id="9816011at2"/>
<dbReference type="InterPro" id="IPR009057">
    <property type="entry name" value="Homeodomain-like_sf"/>
</dbReference>
<keyword evidence="6" id="KW-1185">Reference proteome</keyword>
<organism evidence="5 6">
    <name type="scientific">Marinobacterium aestuarii</name>
    <dbReference type="NCBI Taxonomy" id="1821621"/>
    <lineage>
        <taxon>Bacteria</taxon>
        <taxon>Pseudomonadati</taxon>
        <taxon>Pseudomonadota</taxon>
        <taxon>Gammaproteobacteria</taxon>
        <taxon>Oceanospirillales</taxon>
        <taxon>Oceanospirillaceae</taxon>
        <taxon>Marinobacterium</taxon>
    </lineage>
</organism>
<name>A0A1A9ETU0_9GAMM</name>
<dbReference type="SUPFAM" id="SSF46689">
    <property type="entry name" value="Homeodomain-like"/>
    <property type="match status" value="2"/>
</dbReference>
<dbReference type="CDD" id="cd06976">
    <property type="entry name" value="cupin_MtlR-like_N"/>
    <property type="match status" value="1"/>
</dbReference>
<reference evidence="5 6" key="2">
    <citation type="journal article" date="2018" name="Int. J. Syst. Evol. Microbiol.">
        <title>Marinobacterium aestuarii sp. nov., a benzene-degrading marine bacterium isolated from estuary sediment.</title>
        <authorList>
            <person name="Bae S.S."/>
            <person name="Jung J."/>
            <person name="Chung D."/>
            <person name="Baek K."/>
        </authorList>
    </citation>
    <scope>NUCLEOTIDE SEQUENCE [LARGE SCALE GENOMIC DNA]</scope>
    <source>
        <strain evidence="5 6">ST58-10</strain>
    </source>
</reference>
<dbReference type="EMBL" id="CP015839">
    <property type="protein sequence ID" value="ANG61277.1"/>
    <property type="molecule type" value="Genomic_DNA"/>
</dbReference>
<dbReference type="Gene3D" id="1.10.10.60">
    <property type="entry name" value="Homeodomain-like"/>
    <property type="match status" value="2"/>
</dbReference>
<dbReference type="GO" id="GO:0003700">
    <property type="term" value="F:DNA-binding transcription factor activity"/>
    <property type="evidence" value="ECO:0007669"/>
    <property type="project" value="InterPro"/>
</dbReference>
<dbReference type="PROSITE" id="PS01124">
    <property type="entry name" value="HTH_ARAC_FAMILY_2"/>
    <property type="match status" value="1"/>
</dbReference>
<dbReference type="RefSeq" id="WP_067377147.1">
    <property type="nucleotide sequence ID" value="NZ_CP015839.1"/>
</dbReference>
<dbReference type="PROSITE" id="PS00041">
    <property type="entry name" value="HTH_ARAC_FAMILY_1"/>
    <property type="match status" value="1"/>
</dbReference>
<dbReference type="InterPro" id="IPR037923">
    <property type="entry name" value="HTH-like"/>
</dbReference>
<dbReference type="STRING" id="1821621.A8C75_01560"/>
<dbReference type="Proteomes" id="UP000078070">
    <property type="component" value="Chromosome"/>
</dbReference>
<feature type="domain" description="HTH araC/xylS-type" evidence="4">
    <location>
        <begin position="191"/>
        <end position="289"/>
    </location>
</feature>
<dbReference type="Pfam" id="PF12833">
    <property type="entry name" value="HTH_18"/>
    <property type="match status" value="1"/>
</dbReference>
<evidence type="ECO:0000256" key="3">
    <source>
        <dbReference type="ARBA" id="ARBA00023163"/>
    </source>
</evidence>
<evidence type="ECO:0000256" key="1">
    <source>
        <dbReference type="ARBA" id="ARBA00023015"/>
    </source>
</evidence>